<name>A0BB54_PARTE</name>
<dbReference type="InParanoid" id="A0BB54"/>
<accession>A0BB54</accession>
<dbReference type="RefSeq" id="XP_001423169.1">
    <property type="nucleotide sequence ID" value="XM_001423132.1"/>
</dbReference>
<protein>
    <recommendedName>
        <fullName evidence="4">Movement protein</fullName>
    </recommendedName>
</protein>
<dbReference type="AlphaFoldDB" id="A0BB54"/>
<organism evidence="2 3">
    <name type="scientific">Paramecium tetraurelia</name>
    <dbReference type="NCBI Taxonomy" id="5888"/>
    <lineage>
        <taxon>Eukaryota</taxon>
        <taxon>Sar</taxon>
        <taxon>Alveolata</taxon>
        <taxon>Ciliophora</taxon>
        <taxon>Intramacronucleata</taxon>
        <taxon>Oligohymenophorea</taxon>
        <taxon>Peniculida</taxon>
        <taxon>Parameciidae</taxon>
        <taxon>Paramecium</taxon>
    </lineage>
</organism>
<keyword evidence="3" id="KW-1185">Reference proteome</keyword>
<evidence type="ECO:0000256" key="1">
    <source>
        <dbReference type="SAM" id="MobiDB-lite"/>
    </source>
</evidence>
<reference evidence="2 3" key="1">
    <citation type="journal article" date="2006" name="Nature">
        <title>Global trends of whole-genome duplications revealed by the ciliate Paramecium tetraurelia.</title>
        <authorList>
            <consortium name="Genoscope"/>
            <person name="Aury J.-M."/>
            <person name="Jaillon O."/>
            <person name="Duret L."/>
            <person name="Noel B."/>
            <person name="Jubin C."/>
            <person name="Porcel B.M."/>
            <person name="Segurens B."/>
            <person name="Daubin V."/>
            <person name="Anthouard V."/>
            <person name="Aiach N."/>
            <person name="Arnaiz O."/>
            <person name="Billaut A."/>
            <person name="Beisson J."/>
            <person name="Blanc I."/>
            <person name="Bouhouche K."/>
            <person name="Camara F."/>
            <person name="Duharcourt S."/>
            <person name="Guigo R."/>
            <person name="Gogendeau D."/>
            <person name="Katinka M."/>
            <person name="Keller A.-M."/>
            <person name="Kissmehl R."/>
            <person name="Klotz C."/>
            <person name="Koll F."/>
            <person name="Le Moue A."/>
            <person name="Lepere C."/>
            <person name="Malinsky S."/>
            <person name="Nowacki M."/>
            <person name="Nowak J.K."/>
            <person name="Plattner H."/>
            <person name="Poulain J."/>
            <person name="Ruiz F."/>
            <person name="Serrano V."/>
            <person name="Zagulski M."/>
            <person name="Dessen P."/>
            <person name="Betermier M."/>
            <person name="Weissenbach J."/>
            <person name="Scarpelli C."/>
            <person name="Schachter V."/>
            <person name="Sperling L."/>
            <person name="Meyer E."/>
            <person name="Cohen J."/>
            <person name="Wincker P."/>
        </authorList>
    </citation>
    <scope>NUCLEOTIDE SEQUENCE [LARGE SCALE GENOMIC DNA]</scope>
    <source>
        <strain evidence="2 3">Stock d4-2</strain>
    </source>
</reference>
<feature type="compositionally biased region" description="Low complexity" evidence="1">
    <location>
        <begin position="56"/>
        <end position="78"/>
    </location>
</feature>
<dbReference type="KEGG" id="ptm:GSPATT00000206001"/>
<feature type="compositionally biased region" description="Polar residues" evidence="1">
    <location>
        <begin position="19"/>
        <end position="30"/>
    </location>
</feature>
<dbReference type="HOGENOM" id="CLU_795583_0_0_1"/>
<feature type="region of interest" description="Disordered" evidence="1">
    <location>
        <begin position="53"/>
        <end position="78"/>
    </location>
</feature>
<feature type="region of interest" description="Disordered" evidence="1">
    <location>
        <begin position="1"/>
        <end position="30"/>
    </location>
</feature>
<sequence length="349" mass="40972">MKSKQVHKENIFQRYKPQRPNTQYKQHTQESSQFQFIYANNEADFFQSQIQRVGEQQDQANQQTKQQQSKPPQQQTSRQINLLDYGENFTSVEASKIQVNQPKILLKNSQILTLFKRSQNLDDRPNQQIQGQIEQSSGPDLSFLNLSPLIQNEPCLRMLEKMVIAKKDGRLKELKIFGQVALEGDFTFDDQSNLQLLIQYWSDTQGCQRRITPNSLDLQLYRKNGYKMGIIDYIIIPTRAFIQQRIPVSFCIDWNVSFASYCLQYKVNDLWRMPLQDIVIEVNLENDVEFDDLKTIPVAQIVKDKKITWKSKQLLQQQKGKQVMNFMGIKKARTPNSEPYKNQFKSQFN</sequence>
<feature type="compositionally biased region" description="Basic and acidic residues" evidence="1">
    <location>
        <begin position="1"/>
        <end position="11"/>
    </location>
</feature>
<dbReference type="GeneID" id="5008953"/>
<dbReference type="OMA" id="MVIKNAN"/>
<evidence type="ECO:0008006" key="4">
    <source>
        <dbReference type="Google" id="ProtNLM"/>
    </source>
</evidence>
<evidence type="ECO:0000313" key="3">
    <source>
        <dbReference type="Proteomes" id="UP000000600"/>
    </source>
</evidence>
<dbReference type="Proteomes" id="UP000000600">
    <property type="component" value="Unassembled WGS sequence"/>
</dbReference>
<evidence type="ECO:0000313" key="2">
    <source>
        <dbReference type="EMBL" id="CAK55771.1"/>
    </source>
</evidence>
<proteinExistence type="predicted"/>
<gene>
    <name evidence="2" type="ORF">GSPATT00000206001</name>
</gene>
<dbReference type="EMBL" id="CT867985">
    <property type="protein sequence ID" value="CAK55771.1"/>
    <property type="molecule type" value="Genomic_DNA"/>
</dbReference>